<dbReference type="GeneID" id="9926646"/>
<protein>
    <submittedName>
        <fullName evidence="2">Gp31 head assembly cochaperone with GroEL</fullName>
    </submittedName>
</protein>
<name>E5EPZ6_9CAUD</name>
<evidence type="ECO:0000256" key="1">
    <source>
        <dbReference type="ARBA" id="ARBA00023186"/>
    </source>
</evidence>
<dbReference type="KEGG" id="vg:9926646"/>
<dbReference type="OrthoDB" id="19822at10239"/>
<organism evidence="2 3">
    <name type="scientific">Acinetobacter phage Acj9</name>
    <dbReference type="NCBI Taxonomy" id="760939"/>
    <lineage>
        <taxon>Viruses</taxon>
        <taxon>Duplodnaviria</taxon>
        <taxon>Heunggongvirae</taxon>
        <taxon>Uroviricota</taxon>
        <taxon>Caudoviricetes</taxon>
        <taxon>Pantevenvirales</taxon>
        <taxon>Straboviridae</taxon>
        <taxon>Twarogvirinae</taxon>
        <taxon>Acajnonavirus</taxon>
        <taxon>Acajnonavirus acj9</taxon>
    </lineage>
</organism>
<accession>E5EPZ6</accession>
<proteinExistence type="predicted"/>
<reference evidence="2 3" key="1">
    <citation type="journal article" date="2010" name="Virol. J.">
        <title>Genomes of the T4-related bacteriophages as windows on microbial genome evolution.</title>
        <authorList>
            <person name="Petrov V.M."/>
            <person name="Ratnayaka S."/>
            <person name="Nolan J.M."/>
            <person name="Miller E.S."/>
            <person name="Karam J.D."/>
        </authorList>
    </citation>
    <scope>NUCLEOTIDE SEQUENCE [LARGE SCALE GENOMIC DNA]</scope>
</reference>
<dbReference type="RefSeq" id="YP_004010349.1">
    <property type="nucleotide sequence ID" value="NC_014663.1"/>
</dbReference>
<dbReference type="SUPFAM" id="SSF50129">
    <property type="entry name" value="GroES-like"/>
    <property type="match status" value="1"/>
</dbReference>
<dbReference type="InterPro" id="IPR020818">
    <property type="entry name" value="Chaperonin_GroES"/>
</dbReference>
<keyword evidence="1" id="KW-0143">Chaperone</keyword>
<dbReference type="InterPro" id="IPR037124">
    <property type="entry name" value="Chaperonin_GroES_sf"/>
</dbReference>
<evidence type="ECO:0000313" key="2">
    <source>
        <dbReference type="EMBL" id="ADG60112.1"/>
    </source>
</evidence>
<dbReference type="InterPro" id="IPR011032">
    <property type="entry name" value="GroES-like_sf"/>
</dbReference>
<dbReference type="EMBL" id="HM004124">
    <property type="protein sequence ID" value="ADG60112.1"/>
    <property type="molecule type" value="Genomic_DNA"/>
</dbReference>
<sequence length="107" mass="11725">MSKRIVALGNHVVLKAVAKSAGREQVTQSGFILPPTEKSEMPTHCVIHDIGASVPEGMFKIGDMTPFPLGEKLNVPHPDVISGICKPDERDDKYMSTHYSNISCVYE</sequence>
<dbReference type="Gene3D" id="2.30.33.40">
    <property type="entry name" value="GroES chaperonin"/>
    <property type="match status" value="1"/>
</dbReference>
<dbReference type="GO" id="GO:0005524">
    <property type="term" value="F:ATP binding"/>
    <property type="evidence" value="ECO:0007669"/>
    <property type="project" value="InterPro"/>
</dbReference>
<dbReference type="Proteomes" id="UP000008731">
    <property type="component" value="Segment"/>
</dbReference>
<evidence type="ECO:0000313" key="3">
    <source>
        <dbReference type="Proteomes" id="UP000008731"/>
    </source>
</evidence>
<dbReference type="Pfam" id="PF00166">
    <property type="entry name" value="Cpn10"/>
    <property type="match status" value="1"/>
</dbReference>
<keyword evidence="3" id="KW-1185">Reference proteome</keyword>
<gene>
    <name evidence="2" type="primary">31</name>
    <name evidence="2" type="ORF">Acj9p212</name>
</gene>
<dbReference type="GO" id="GO:0044183">
    <property type="term" value="F:protein folding chaperone"/>
    <property type="evidence" value="ECO:0007669"/>
    <property type="project" value="InterPro"/>
</dbReference>